<reference evidence="3" key="1">
    <citation type="submission" date="2016-09" db="EMBL/GenBank/DDBJ databases">
        <title>Acidihalobacter prosperus F5.</title>
        <authorList>
            <person name="Khaleque H.N."/>
            <person name="Ramsay J.P."/>
            <person name="Kaksonen A.H."/>
            <person name="Boxall N.J."/>
            <person name="Watkin E.L.J."/>
        </authorList>
    </citation>
    <scope>NUCLEOTIDE SEQUENCE [LARGE SCALE GENOMIC DNA]</scope>
    <source>
        <strain evidence="3">F5</strain>
    </source>
</reference>
<evidence type="ECO:0000313" key="3">
    <source>
        <dbReference type="Proteomes" id="UP000095401"/>
    </source>
</evidence>
<accession>A0A1D8IQK0</accession>
<evidence type="ECO:0008006" key="4">
    <source>
        <dbReference type="Google" id="ProtNLM"/>
    </source>
</evidence>
<dbReference type="EMBL" id="CP017415">
    <property type="protein sequence ID" value="AOU98674.1"/>
    <property type="molecule type" value="Genomic_DNA"/>
</dbReference>
<dbReference type="KEGG" id="aprs:BI364_12510"/>
<proteinExistence type="predicted"/>
<sequence length="370" mass="42931">MEISLSTSAATHRSHHVLQQRFDKLRKQLQRQEHLKCKLAADLDALVERYQSCLRDADHGHLDPLIRLAERLIEFFSRKSLCSWQREELSDWITETIQRVQRMDAAAGEQLHARFRASLSALLGLSEAEMDAQVAEFSEYVEAAFEEAFRSTDSGTKPETSDDPQGDLFGDEAFTLFDDEGDTDHDWTDTPKDVDSRERTRQLMDGTWARRLFRRAAQALHPDRELDPLQRRHKQTLMQQLLVAREQGDIITLLTLHGEAVGSDELALAETEMAQACELMEIRLEQLREERNGIIHDNPLRSLVYQLFYSTTRKVREQRFKAWEREMRADVQDVAQLYAQLRNLGILKGLLADRREQRVFSSIEDMIFGF</sequence>
<organism evidence="2 3">
    <name type="scientific">Acidihalobacter yilgarnensis</name>
    <dbReference type="NCBI Taxonomy" id="2819280"/>
    <lineage>
        <taxon>Bacteria</taxon>
        <taxon>Pseudomonadati</taxon>
        <taxon>Pseudomonadota</taxon>
        <taxon>Gammaproteobacteria</taxon>
        <taxon>Chromatiales</taxon>
        <taxon>Ectothiorhodospiraceae</taxon>
        <taxon>Acidihalobacter</taxon>
    </lineage>
</organism>
<keyword evidence="3" id="KW-1185">Reference proteome</keyword>
<gene>
    <name evidence="2" type="ORF">BI364_12510</name>
</gene>
<name>A0A1D8IQK0_9GAMM</name>
<evidence type="ECO:0000313" key="2">
    <source>
        <dbReference type="EMBL" id="AOU98674.1"/>
    </source>
</evidence>
<feature type="compositionally biased region" description="Basic and acidic residues" evidence="1">
    <location>
        <begin position="184"/>
        <end position="201"/>
    </location>
</feature>
<feature type="region of interest" description="Disordered" evidence="1">
    <location>
        <begin position="149"/>
        <end position="201"/>
    </location>
</feature>
<protein>
    <recommendedName>
        <fullName evidence="4">J domain-containing protein</fullName>
    </recommendedName>
</protein>
<dbReference type="AlphaFoldDB" id="A0A1D8IQK0"/>
<dbReference type="Proteomes" id="UP000095401">
    <property type="component" value="Chromosome"/>
</dbReference>
<dbReference type="RefSeq" id="WP_070079033.1">
    <property type="nucleotide sequence ID" value="NZ_CP017415.1"/>
</dbReference>
<evidence type="ECO:0000256" key="1">
    <source>
        <dbReference type="SAM" id="MobiDB-lite"/>
    </source>
</evidence>